<feature type="transmembrane region" description="Helical" evidence="1">
    <location>
        <begin position="295"/>
        <end position="316"/>
    </location>
</feature>
<dbReference type="AlphaFoldDB" id="A0A4Q6XH49"/>
<feature type="transmembrane region" description="Helical" evidence="1">
    <location>
        <begin position="114"/>
        <end position="134"/>
    </location>
</feature>
<name>A0A4Q6XH49_9SPHI</name>
<evidence type="ECO:0000256" key="1">
    <source>
        <dbReference type="SAM" id="Phobius"/>
    </source>
</evidence>
<dbReference type="Proteomes" id="UP000292855">
    <property type="component" value="Unassembled WGS sequence"/>
</dbReference>
<keyword evidence="1" id="KW-1133">Transmembrane helix</keyword>
<organism evidence="2 3">
    <name type="scientific">Sphingobacterium corticibacterium</name>
    <dbReference type="NCBI Taxonomy" id="2484746"/>
    <lineage>
        <taxon>Bacteria</taxon>
        <taxon>Pseudomonadati</taxon>
        <taxon>Bacteroidota</taxon>
        <taxon>Sphingobacteriia</taxon>
        <taxon>Sphingobacteriales</taxon>
        <taxon>Sphingobacteriaceae</taxon>
        <taxon>Sphingobacterium</taxon>
    </lineage>
</organism>
<evidence type="ECO:0000313" key="2">
    <source>
        <dbReference type="EMBL" id="RZF58425.1"/>
    </source>
</evidence>
<keyword evidence="1" id="KW-0472">Membrane</keyword>
<dbReference type="OrthoDB" id="1494583at2"/>
<sequence length="321" mass="37651">MLTLPPKVRIFRMHLMKRIFLSSILCLMTSIVWGQEETTRLPVAIDSVEVSHVDTFNYVFPSEDRPNKLLEQFLFDIAQRSINPMASLEYMGSRKESVHELQHKQGETKAERPVWVLLVVFLLFLAVALVRLAFPGDFSMIVQAYYDERTLQQVSKEDNMLTSWPYVFLYLVFSLALGLFIVLMESSFERLDVLSWENYVRTSFLVALLFIFKILLIRFISFVFEIDRLVREYVTVLYLVYFNSMLFLMPFLLTATLVPTTYFKILLILFSVSVSILFIYRFLRTAFRLFGNLKFSIFYLILYLCALEVAPILILVRTLSN</sequence>
<evidence type="ECO:0000313" key="3">
    <source>
        <dbReference type="Proteomes" id="UP000292855"/>
    </source>
</evidence>
<feature type="transmembrane region" description="Helical" evidence="1">
    <location>
        <begin position="166"/>
        <end position="184"/>
    </location>
</feature>
<proteinExistence type="predicted"/>
<gene>
    <name evidence="2" type="ORF">EWE74_17605</name>
</gene>
<dbReference type="InterPro" id="IPR025367">
    <property type="entry name" value="DUF4271"/>
</dbReference>
<keyword evidence="3" id="KW-1185">Reference proteome</keyword>
<protein>
    <submittedName>
        <fullName evidence="2">DUF4271 domain-containing protein</fullName>
    </submittedName>
</protein>
<keyword evidence="1" id="KW-0812">Transmembrane</keyword>
<accession>A0A4Q6XH49</accession>
<comment type="caution">
    <text evidence="2">The sequence shown here is derived from an EMBL/GenBank/DDBJ whole genome shotgun (WGS) entry which is preliminary data.</text>
</comment>
<dbReference type="EMBL" id="SGIT01000004">
    <property type="protein sequence ID" value="RZF58425.1"/>
    <property type="molecule type" value="Genomic_DNA"/>
</dbReference>
<feature type="transmembrane region" description="Helical" evidence="1">
    <location>
        <begin position="204"/>
        <end position="224"/>
    </location>
</feature>
<feature type="transmembrane region" description="Helical" evidence="1">
    <location>
        <begin position="236"/>
        <end position="256"/>
    </location>
</feature>
<dbReference type="Pfam" id="PF14093">
    <property type="entry name" value="DUF4271"/>
    <property type="match status" value="1"/>
</dbReference>
<reference evidence="2 3" key="1">
    <citation type="submission" date="2019-02" db="EMBL/GenBank/DDBJ databases">
        <authorList>
            <person name="Li Y."/>
        </authorList>
    </citation>
    <scope>NUCLEOTIDE SEQUENCE [LARGE SCALE GENOMIC DNA]</scope>
    <source>
        <strain evidence="2 3">30C10-4-7</strain>
    </source>
</reference>
<feature type="transmembrane region" description="Helical" evidence="1">
    <location>
        <begin position="262"/>
        <end position="283"/>
    </location>
</feature>